<proteinExistence type="predicted"/>
<name>A0A656JRI2_PSESF</name>
<dbReference type="PANTHER" id="PTHR30426:SF0">
    <property type="entry name" value="4-HYDROXY-3-METHYLBUT-2-ENYL DIPHOSPHATE REDUCTASE"/>
    <property type="match status" value="1"/>
</dbReference>
<evidence type="ECO:0000313" key="7">
    <source>
        <dbReference type="Proteomes" id="UP000018849"/>
    </source>
</evidence>
<dbReference type="EMBL" id="AOKF01002559">
    <property type="protein sequence ID" value="EPN48390.1"/>
    <property type="molecule type" value="Genomic_DNA"/>
</dbReference>
<dbReference type="PANTHER" id="PTHR30426">
    <property type="entry name" value="4-HYDROXY-3-METHYLBUT-2-ENYL DIPHOSPHATE REDUCTASE"/>
    <property type="match status" value="1"/>
</dbReference>
<accession>A0A656JRI2</accession>
<feature type="non-terminal residue" evidence="6">
    <location>
        <position position="82"/>
    </location>
</feature>
<dbReference type="GO" id="GO:0051539">
    <property type="term" value="F:4 iron, 4 sulfur cluster binding"/>
    <property type="evidence" value="ECO:0007669"/>
    <property type="project" value="UniProtKB-KW"/>
</dbReference>
<dbReference type="AlphaFoldDB" id="A0A656JRI2"/>
<organism evidence="6 7">
    <name type="scientific">Pseudomonas syringae pv. actinidiae ICMP 19096</name>
    <dbReference type="NCBI Taxonomy" id="1194405"/>
    <lineage>
        <taxon>Bacteria</taxon>
        <taxon>Pseudomonadati</taxon>
        <taxon>Pseudomonadota</taxon>
        <taxon>Gammaproteobacteria</taxon>
        <taxon>Pseudomonadales</taxon>
        <taxon>Pseudomonadaceae</taxon>
        <taxon>Pseudomonas</taxon>
        <taxon>Pseudomonas syringae</taxon>
    </lineage>
</organism>
<dbReference type="GO" id="GO:0019288">
    <property type="term" value="P:isopentenyl diphosphate biosynthetic process, methylerythritol 4-phosphate pathway"/>
    <property type="evidence" value="ECO:0007669"/>
    <property type="project" value="InterPro"/>
</dbReference>
<sequence>MQIKLANPRGFCAGVDRAIEIVNRALEVFGPPIYVRHEVVHNKFVVEDLRSRGAIFVEELDQVPDDVIVIFSAHGVSQAVRT</sequence>
<dbReference type="Proteomes" id="UP000018849">
    <property type="component" value="Unassembled WGS sequence"/>
</dbReference>
<gene>
    <name evidence="6" type="primary">ispH</name>
    <name evidence="6" type="ORF">A245_30211</name>
</gene>
<evidence type="ECO:0000256" key="3">
    <source>
        <dbReference type="ARBA" id="ARBA00022723"/>
    </source>
</evidence>
<keyword evidence="2" id="KW-0004">4Fe-4S</keyword>
<evidence type="ECO:0000256" key="2">
    <source>
        <dbReference type="ARBA" id="ARBA00022485"/>
    </source>
</evidence>
<keyword evidence="3" id="KW-0479">Metal-binding</keyword>
<reference evidence="6 7" key="1">
    <citation type="journal article" date="2013" name="PLoS Pathog.">
        <title>Genomic analysis of the Kiwifruit pathogen Pseudomonas syringae pv. actinidiae provides insight into the origins of an emergent plant disease.</title>
        <authorList>
            <person name="McCann H.C."/>
            <person name="Rikkerink E.H."/>
            <person name="Bertels F."/>
            <person name="Fiers M."/>
            <person name="Lu A."/>
            <person name="Rees-George J."/>
            <person name="Andersen M.T."/>
            <person name="Gleave A.P."/>
            <person name="Haubold B."/>
            <person name="Wohlers M.W."/>
            <person name="Guttman D.S."/>
            <person name="Wang P.W."/>
            <person name="Straub C."/>
            <person name="Vanneste J.L."/>
            <person name="Rainey P.B."/>
            <person name="Templeton M.D."/>
        </authorList>
    </citation>
    <scope>NUCLEOTIDE SEQUENCE [LARGE SCALE GENOMIC DNA]</scope>
    <source>
        <strain evidence="6 7">ICMP 19096</strain>
    </source>
</reference>
<evidence type="ECO:0000256" key="1">
    <source>
        <dbReference type="ARBA" id="ARBA00001966"/>
    </source>
</evidence>
<dbReference type="GO" id="GO:0051745">
    <property type="term" value="F:4-hydroxy-3-methylbut-2-enyl diphosphate reductase activity"/>
    <property type="evidence" value="ECO:0007669"/>
    <property type="project" value="InterPro"/>
</dbReference>
<keyword evidence="4" id="KW-0408">Iron</keyword>
<dbReference type="GO" id="GO:0046872">
    <property type="term" value="F:metal ion binding"/>
    <property type="evidence" value="ECO:0007669"/>
    <property type="project" value="UniProtKB-KW"/>
</dbReference>
<keyword evidence="6" id="KW-0560">Oxidoreductase</keyword>
<protein>
    <submittedName>
        <fullName evidence="6">4-hydroxy-3-methylbut-2-enyl diphosphate reductase</fullName>
        <ecNumber evidence="6">1.17.1.2</ecNumber>
    </submittedName>
</protein>
<dbReference type="EC" id="1.17.1.2" evidence="6"/>
<evidence type="ECO:0000256" key="4">
    <source>
        <dbReference type="ARBA" id="ARBA00023004"/>
    </source>
</evidence>
<dbReference type="InterPro" id="IPR003451">
    <property type="entry name" value="LytB/IspH"/>
</dbReference>
<dbReference type="GO" id="GO:0050992">
    <property type="term" value="P:dimethylallyl diphosphate biosynthetic process"/>
    <property type="evidence" value="ECO:0007669"/>
    <property type="project" value="InterPro"/>
</dbReference>
<keyword evidence="5" id="KW-0411">Iron-sulfur</keyword>
<comment type="cofactor">
    <cofactor evidence="1">
        <name>[4Fe-4S] cluster</name>
        <dbReference type="ChEBI" id="CHEBI:49883"/>
    </cofactor>
</comment>
<dbReference type="Pfam" id="PF02401">
    <property type="entry name" value="LYTB"/>
    <property type="match status" value="1"/>
</dbReference>
<evidence type="ECO:0000313" key="6">
    <source>
        <dbReference type="EMBL" id="EPN48390.1"/>
    </source>
</evidence>
<dbReference type="Gene3D" id="3.40.50.11270">
    <property type="match status" value="1"/>
</dbReference>
<comment type="caution">
    <text evidence="6">The sequence shown here is derived from an EMBL/GenBank/DDBJ whole genome shotgun (WGS) entry which is preliminary data.</text>
</comment>
<evidence type="ECO:0000256" key="5">
    <source>
        <dbReference type="ARBA" id="ARBA00023014"/>
    </source>
</evidence>